<dbReference type="PANTHER" id="PTHR30294">
    <property type="entry name" value="MEMBRANE COMPONENT OF ABC TRANSPORTER YHHJ-RELATED"/>
    <property type="match status" value="1"/>
</dbReference>
<keyword evidence="3" id="KW-0813">Transport</keyword>
<keyword evidence="5 8" id="KW-0812">Transmembrane</keyword>
<dbReference type="InterPro" id="IPR047817">
    <property type="entry name" value="ABC2_TM_bact-type"/>
</dbReference>
<evidence type="ECO:0000313" key="11">
    <source>
        <dbReference type="Proteomes" id="UP001497493"/>
    </source>
</evidence>
<organism evidence="10 11">
    <name type="scientific">Candidatus Methylocalor cossyra</name>
    <dbReference type="NCBI Taxonomy" id="3108543"/>
    <lineage>
        <taxon>Bacteria</taxon>
        <taxon>Pseudomonadati</taxon>
        <taxon>Pseudomonadota</taxon>
        <taxon>Gammaproteobacteria</taxon>
        <taxon>Methylococcales</taxon>
        <taxon>Methylococcaceae</taxon>
        <taxon>Candidatus Methylocalor</taxon>
    </lineage>
</organism>
<feature type="transmembrane region" description="Helical" evidence="8">
    <location>
        <begin position="33"/>
        <end position="51"/>
    </location>
</feature>
<dbReference type="PANTHER" id="PTHR30294:SF29">
    <property type="entry name" value="MULTIDRUG ABC TRANSPORTER PERMEASE YBHS-RELATED"/>
    <property type="match status" value="1"/>
</dbReference>
<proteinExistence type="inferred from homology"/>
<keyword evidence="6 8" id="KW-1133">Transmembrane helix</keyword>
<evidence type="ECO:0000256" key="6">
    <source>
        <dbReference type="ARBA" id="ARBA00022989"/>
    </source>
</evidence>
<dbReference type="RefSeq" id="WP_348757025.1">
    <property type="nucleotide sequence ID" value="NZ_OZ026884.1"/>
</dbReference>
<gene>
    <name evidence="10" type="primary">ybhS</name>
    <name evidence="10" type="ORF">MECH1_V1_1653</name>
</gene>
<keyword evidence="4" id="KW-1003">Cell membrane</keyword>
<feature type="transmembrane region" description="Helical" evidence="8">
    <location>
        <begin position="237"/>
        <end position="256"/>
    </location>
</feature>
<dbReference type="PROSITE" id="PS51012">
    <property type="entry name" value="ABC_TM2"/>
    <property type="match status" value="1"/>
</dbReference>
<feature type="transmembrane region" description="Helical" evidence="8">
    <location>
        <begin position="263"/>
        <end position="287"/>
    </location>
</feature>
<feature type="transmembrane region" description="Helical" evidence="8">
    <location>
        <begin position="293"/>
        <end position="315"/>
    </location>
</feature>
<dbReference type="InterPro" id="IPR013525">
    <property type="entry name" value="ABC2_TM"/>
</dbReference>
<evidence type="ECO:0000256" key="7">
    <source>
        <dbReference type="ARBA" id="ARBA00023136"/>
    </source>
</evidence>
<protein>
    <submittedName>
        <fullName evidence="10">ABC exporter membrane subunit YbhS</fullName>
    </submittedName>
</protein>
<dbReference type="InterPro" id="IPR051449">
    <property type="entry name" value="ABC-2_transporter_component"/>
</dbReference>
<dbReference type="Pfam" id="PF12698">
    <property type="entry name" value="ABC2_membrane_3"/>
    <property type="match status" value="1"/>
</dbReference>
<comment type="subcellular location">
    <subcellularLocation>
        <location evidence="1">Cell membrane</location>
        <topology evidence="1">Multi-pass membrane protein</topology>
    </subcellularLocation>
</comment>
<name>A0ABM9NIH5_9GAMM</name>
<evidence type="ECO:0000313" key="10">
    <source>
        <dbReference type="EMBL" id="CAL1240429.1"/>
    </source>
</evidence>
<feature type="transmembrane region" description="Helical" evidence="8">
    <location>
        <begin position="352"/>
        <end position="373"/>
    </location>
</feature>
<evidence type="ECO:0000256" key="2">
    <source>
        <dbReference type="ARBA" id="ARBA00007783"/>
    </source>
</evidence>
<keyword evidence="7 8" id="KW-0472">Membrane</keyword>
<evidence type="ECO:0000256" key="4">
    <source>
        <dbReference type="ARBA" id="ARBA00022475"/>
    </source>
</evidence>
<reference evidence="10 11" key="1">
    <citation type="submission" date="2024-04" db="EMBL/GenBank/DDBJ databases">
        <authorList>
            <person name="Cremers G."/>
        </authorList>
    </citation>
    <scope>NUCLEOTIDE SEQUENCE [LARGE SCALE GENOMIC DNA]</scope>
    <source>
        <strain evidence="10">MeCH1-AG</strain>
    </source>
</reference>
<keyword evidence="11" id="KW-1185">Reference proteome</keyword>
<dbReference type="EMBL" id="OZ026884">
    <property type="protein sequence ID" value="CAL1240429.1"/>
    <property type="molecule type" value="Genomic_DNA"/>
</dbReference>
<evidence type="ECO:0000256" key="1">
    <source>
        <dbReference type="ARBA" id="ARBA00004651"/>
    </source>
</evidence>
<evidence type="ECO:0000256" key="3">
    <source>
        <dbReference type="ARBA" id="ARBA00022448"/>
    </source>
</evidence>
<comment type="similarity">
    <text evidence="2">Belongs to the ABC-2 integral membrane protein family.</text>
</comment>
<evidence type="ECO:0000256" key="5">
    <source>
        <dbReference type="ARBA" id="ARBA00022692"/>
    </source>
</evidence>
<feature type="transmembrane region" description="Helical" evidence="8">
    <location>
        <begin position="185"/>
        <end position="208"/>
    </location>
</feature>
<feature type="transmembrane region" description="Helical" evidence="8">
    <location>
        <begin position="327"/>
        <end position="346"/>
    </location>
</feature>
<accession>A0ABM9NIH5</accession>
<evidence type="ECO:0000256" key="8">
    <source>
        <dbReference type="SAM" id="Phobius"/>
    </source>
</evidence>
<sequence length="380" mass="41169">MNPSGAFDPHRARRLTGLIRKEFLQIRRDPSSIAIAFLLPLILLLLFGYGVSLDARHVRIALVVEAPGPETSSFLAAFQRSEYFRPVFYADLRTAREALDRREVSAIVQLRSDFARRLGSDPPAPIQASLDGVDANTARLVSGYLQGVWAQWLKALADRRGAPVDQAVALQPRIWFNPAVRSRDYLVPGLVAVIMTLIGALLTAMVMAREWDRGTLEALMATPAGIAEMLVGKLAPYYLLGMGGMALSVAMALTLFQVPLRGSLTVLVVTGTLFLLAALGMGLLISITARNQFVAGQVAIVATFLPAFILSGFIFDLGSMPAAVQAFTYLVAARYFVSILQTVFLAGDVWDIILPNGLALALMAAGSLALAAWRMPRRLD</sequence>
<evidence type="ECO:0000259" key="9">
    <source>
        <dbReference type="PROSITE" id="PS51012"/>
    </source>
</evidence>
<feature type="domain" description="ABC transmembrane type-2" evidence="9">
    <location>
        <begin position="138"/>
        <end position="378"/>
    </location>
</feature>
<dbReference type="Proteomes" id="UP001497493">
    <property type="component" value="Chromosome"/>
</dbReference>